<dbReference type="Pfam" id="PF02350">
    <property type="entry name" value="Epimerase_2"/>
    <property type="match status" value="1"/>
</dbReference>
<evidence type="ECO:0000256" key="3">
    <source>
        <dbReference type="ARBA" id="ARBA00038209"/>
    </source>
</evidence>
<dbReference type="AlphaFoldDB" id="A0A7W6FYG1"/>
<sequence>MLNIALVSAMAMTQPTRILVVFGTRPEAIKLFPVVHALRADPRFECVVCVSAQHRQMLDQVLEIAGIVPDHDLDVMQPDQTLDALTANLLTGLGKVMDQVQPHRVIVQGDTATAMAGALAAYYRKLPVDHVEAGLRSFNIYHPWPEEVNRKIIGAMASLHFAPTATAAAALLRENADPARVHVTGNTVIDALHWVSARIEAEPVLASGLADLEARFAGKRIIGVTSHRRENFGGGMEGIASAIRQIAQRPDVAVIFPVHLNPNVRKVMNEGLAGLDNVALIEPLDYPHFARLINIAEIMLTDSGGVQEEAPALGKPVLVMRETTERPEGVEAGTAKLVGTDAATIVTEISTLLDDTEAYEAMARAHNPFGDGHSSARIVELLANEIGHQA</sequence>
<evidence type="ECO:0000256" key="5">
    <source>
        <dbReference type="RuleBase" id="RU003513"/>
    </source>
</evidence>
<comment type="caution">
    <text evidence="7">The sequence shown here is derived from an EMBL/GenBank/DDBJ whole genome shotgun (WGS) entry which is preliminary data.</text>
</comment>
<keyword evidence="8" id="KW-1185">Reference proteome</keyword>
<name>A0A7W6FYG1_9SPHN</name>
<dbReference type="Gene3D" id="3.40.50.2000">
    <property type="entry name" value="Glycogen Phosphorylase B"/>
    <property type="match status" value="2"/>
</dbReference>
<evidence type="ECO:0000313" key="8">
    <source>
        <dbReference type="Proteomes" id="UP000561459"/>
    </source>
</evidence>
<dbReference type="SUPFAM" id="SSF53756">
    <property type="entry name" value="UDP-Glycosyltransferase/glycogen phosphorylase"/>
    <property type="match status" value="1"/>
</dbReference>
<comment type="similarity">
    <text evidence="3 5">Belongs to the UDP-N-acetylglucosamine 2-epimerase family.</text>
</comment>
<dbReference type="PANTHER" id="PTHR43174">
    <property type="entry name" value="UDP-N-ACETYLGLUCOSAMINE 2-EPIMERASE"/>
    <property type="match status" value="1"/>
</dbReference>
<dbReference type="EMBL" id="JACIDY010000001">
    <property type="protein sequence ID" value="MBB3939092.1"/>
    <property type="molecule type" value="Genomic_DNA"/>
</dbReference>
<dbReference type="NCBIfam" id="TIGR00236">
    <property type="entry name" value="wecB"/>
    <property type="match status" value="1"/>
</dbReference>
<reference evidence="7 8" key="1">
    <citation type="submission" date="2020-08" db="EMBL/GenBank/DDBJ databases">
        <title>Genomic Encyclopedia of Type Strains, Phase IV (KMG-IV): sequencing the most valuable type-strain genomes for metagenomic binning, comparative biology and taxonomic classification.</title>
        <authorList>
            <person name="Goeker M."/>
        </authorList>
    </citation>
    <scope>NUCLEOTIDE SEQUENCE [LARGE SCALE GENOMIC DNA]</scope>
    <source>
        <strain evidence="7 8">DSM 27568</strain>
    </source>
</reference>
<proteinExistence type="inferred from homology"/>
<dbReference type="InterPro" id="IPR029767">
    <property type="entry name" value="WecB-like"/>
</dbReference>
<dbReference type="EC" id="5.1.3.14" evidence="4"/>
<keyword evidence="1 5" id="KW-0413">Isomerase</keyword>
<dbReference type="GO" id="GO:0008761">
    <property type="term" value="F:UDP-N-acetylglucosamine 2-epimerase activity"/>
    <property type="evidence" value="ECO:0007669"/>
    <property type="project" value="UniProtKB-EC"/>
</dbReference>
<dbReference type="InterPro" id="IPR003331">
    <property type="entry name" value="UDP_GlcNAc_Epimerase_2_dom"/>
</dbReference>
<comment type="catalytic activity">
    <reaction evidence="2">
        <text>UDP-N-acetyl-alpha-D-glucosamine = UDP-N-acetyl-alpha-D-mannosamine</text>
        <dbReference type="Rhea" id="RHEA:17213"/>
        <dbReference type="ChEBI" id="CHEBI:57705"/>
        <dbReference type="ChEBI" id="CHEBI:68623"/>
        <dbReference type="EC" id="5.1.3.14"/>
    </reaction>
</comment>
<gene>
    <name evidence="7" type="ORF">GGR39_000721</name>
</gene>
<evidence type="ECO:0000259" key="6">
    <source>
        <dbReference type="Pfam" id="PF02350"/>
    </source>
</evidence>
<dbReference type="Proteomes" id="UP000561459">
    <property type="component" value="Unassembled WGS sequence"/>
</dbReference>
<evidence type="ECO:0000256" key="2">
    <source>
        <dbReference type="ARBA" id="ARBA00036080"/>
    </source>
</evidence>
<organism evidence="7 8">
    <name type="scientific">Novosphingobium fluoreni</name>
    <dbReference type="NCBI Taxonomy" id="1391222"/>
    <lineage>
        <taxon>Bacteria</taxon>
        <taxon>Pseudomonadati</taxon>
        <taxon>Pseudomonadota</taxon>
        <taxon>Alphaproteobacteria</taxon>
        <taxon>Sphingomonadales</taxon>
        <taxon>Sphingomonadaceae</taxon>
        <taxon>Novosphingobium</taxon>
    </lineage>
</organism>
<dbReference type="CDD" id="cd03786">
    <property type="entry name" value="GTB_UDP-GlcNAc_2-Epimerase"/>
    <property type="match status" value="1"/>
</dbReference>
<evidence type="ECO:0000256" key="4">
    <source>
        <dbReference type="ARBA" id="ARBA00038858"/>
    </source>
</evidence>
<protein>
    <recommendedName>
        <fullName evidence="4">UDP-N-acetylglucosamine 2-epimerase (non-hydrolyzing)</fullName>
        <ecNumber evidence="4">5.1.3.14</ecNumber>
    </recommendedName>
</protein>
<dbReference type="PANTHER" id="PTHR43174:SF2">
    <property type="entry name" value="UDP-N-ACETYLGLUCOSAMINE 2-EPIMERASE"/>
    <property type="match status" value="1"/>
</dbReference>
<evidence type="ECO:0000313" key="7">
    <source>
        <dbReference type="EMBL" id="MBB3939092.1"/>
    </source>
</evidence>
<evidence type="ECO:0000256" key="1">
    <source>
        <dbReference type="ARBA" id="ARBA00023235"/>
    </source>
</evidence>
<feature type="domain" description="UDP-N-acetylglucosamine 2-epimerase" evidence="6">
    <location>
        <begin position="37"/>
        <end position="382"/>
    </location>
</feature>
<accession>A0A7W6FYG1</accession>